<gene>
    <name evidence="8" type="primary">tilS</name>
    <name evidence="11" type="ORF">SAMN05216402_1581</name>
</gene>
<dbReference type="InterPro" id="IPR014729">
    <property type="entry name" value="Rossmann-like_a/b/a_fold"/>
</dbReference>
<dbReference type="HAMAP" id="MF_01161">
    <property type="entry name" value="tRNA_Ile_lys_synt"/>
    <property type="match status" value="1"/>
</dbReference>
<evidence type="ECO:0000259" key="10">
    <source>
        <dbReference type="SMART" id="SM00977"/>
    </source>
</evidence>
<dbReference type="PANTHER" id="PTHR43033">
    <property type="entry name" value="TRNA(ILE)-LYSIDINE SYNTHASE-RELATED"/>
    <property type="match status" value="1"/>
</dbReference>
<evidence type="ECO:0000256" key="3">
    <source>
        <dbReference type="ARBA" id="ARBA00022598"/>
    </source>
</evidence>
<dbReference type="Gene3D" id="1.20.59.20">
    <property type="match status" value="1"/>
</dbReference>
<accession>A0ABY0TCG7</accession>
<evidence type="ECO:0000256" key="7">
    <source>
        <dbReference type="ARBA" id="ARBA00048539"/>
    </source>
</evidence>
<comment type="caution">
    <text evidence="11">The sequence shown here is derived from an EMBL/GenBank/DDBJ whole genome shotgun (WGS) entry which is preliminary data.</text>
</comment>
<keyword evidence="12" id="KW-1185">Reference proteome</keyword>
<comment type="domain">
    <text evidence="8">The N-terminal region contains the highly conserved SGGXDS motif, predicted to be a P-loop motif involved in ATP binding.</text>
</comment>
<protein>
    <recommendedName>
        <fullName evidence="8">tRNA(Ile)-lysidine synthase</fullName>
        <ecNumber evidence="8">6.3.4.19</ecNumber>
    </recommendedName>
    <alternativeName>
        <fullName evidence="8">tRNA(Ile)-2-lysyl-cytidine synthase</fullName>
    </alternativeName>
    <alternativeName>
        <fullName evidence="8">tRNA(Ile)-lysidine synthetase</fullName>
    </alternativeName>
</protein>
<keyword evidence="3 8" id="KW-0436">Ligase</keyword>
<comment type="similarity">
    <text evidence="8">Belongs to the tRNA(Ile)-lysidine synthase family.</text>
</comment>
<dbReference type="InterPro" id="IPR012795">
    <property type="entry name" value="tRNA_Ile_lys_synt_N"/>
</dbReference>
<dbReference type="InterPro" id="IPR011063">
    <property type="entry name" value="TilS/TtcA_N"/>
</dbReference>
<dbReference type="SUPFAM" id="SSF82829">
    <property type="entry name" value="MesJ substrate recognition domain-like"/>
    <property type="match status" value="1"/>
</dbReference>
<evidence type="ECO:0000256" key="9">
    <source>
        <dbReference type="SAM" id="MobiDB-lite"/>
    </source>
</evidence>
<dbReference type="SUPFAM" id="SSF52402">
    <property type="entry name" value="Adenine nucleotide alpha hydrolases-like"/>
    <property type="match status" value="1"/>
</dbReference>
<reference evidence="11 12" key="1">
    <citation type="submission" date="2016-10" db="EMBL/GenBank/DDBJ databases">
        <authorList>
            <person name="Varghese N."/>
            <person name="Submissions S."/>
        </authorList>
    </citation>
    <scope>NUCLEOTIDE SEQUENCE [LARGE SCALE GENOMIC DNA]</scope>
    <source>
        <strain evidence="11 12">Nl1</strain>
    </source>
</reference>
<feature type="domain" description="Lysidine-tRNA(Ile) synthetase C-terminal" evidence="10">
    <location>
        <begin position="395"/>
        <end position="468"/>
    </location>
</feature>
<keyword evidence="5 8" id="KW-0547">Nucleotide-binding</keyword>
<keyword evidence="2 8" id="KW-0963">Cytoplasm</keyword>
<dbReference type="RefSeq" id="WP_074631830.1">
    <property type="nucleotide sequence ID" value="NZ_FNKY01000001.1"/>
</dbReference>
<evidence type="ECO:0000256" key="2">
    <source>
        <dbReference type="ARBA" id="ARBA00022490"/>
    </source>
</evidence>
<sequence>MASSRKLKSSSISSKAENALREQTRRGDHLVAALSGGVDSVVLLDLLIPLSVHLQFSLSAVHVNHGISTHAAQWAKFCRDLCRTRGVPLKIARLKIKRKSGISLEAAARDARYRVFAQQKAEYVVLAQHLDDQAETLLLQLLRGAGVKGLGAMPVVRNSAPPIKHDASEIRKRVYGSSAGTTDYEPRILRPILDVSRFEIEDYARRNALRWITDESNGDISFDRNFLRHEFFPLLEKRFPSYRTTFSRASRHIAEAADLLDELAEADSNKCVVPGKLQAGDLRELSFPRARNLLRYALSQQGAILPSTAKLEEILRQLRSSSADSKLHIIFGNTEVRCFRGVVHVRNADSSPGSEWRTTWNGEKQLPIAGLGGTVKFTRRKGAGINLRKLMESPVTVRMRQGGERLRPDCNRPRRSLKNLLWEALLPPWERETLPLIFSGEHLVCVPGIGVDCGFQALAMEPGIVVEWKSGGKPRSA</sequence>
<dbReference type="EMBL" id="FNKY01000001">
    <property type="protein sequence ID" value="SDQ62093.1"/>
    <property type="molecule type" value="Genomic_DNA"/>
</dbReference>
<dbReference type="NCBIfam" id="TIGR02433">
    <property type="entry name" value="lysidine_TilS_C"/>
    <property type="match status" value="1"/>
</dbReference>
<keyword evidence="6 8" id="KW-0067">ATP-binding</keyword>
<dbReference type="Pfam" id="PF01171">
    <property type="entry name" value="ATP_bind_3"/>
    <property type="match status" value="1"/>
</dbReference>
<evidence type="ECO:0000256" key="6">
    <source>
        <dbReference type="ARBA" id="ARBA00022840"/>
    </source>
</evidence>
<dbReference type="Pfam" id="PF09179">
    <property type="entry name" value="TilS"/>
    <property type="match status" value="1"/>
</dbReference>
<keyword evidence="4 8" id="KW-0819">tRNA processing</keyword>
<name>A0ABY0TCG7_9PROT</name>
<dbReference type="Pfam" id="PF11734">
    <property type="entry name" value="TilS_C"/>
    <property type="match status" value="1"/>
</dbReference>
<feature type="binding site" evidence="8">
    <location>
        <begin position="35"/>
        <end position="40"/>
    </location>
    <ligand>
        <name>ATP</name>
        <dbReference type="ChEBI" id="CHEBI:30616"/>
    </ligand>
</feature>
<evidence type="ECO:0000313" key="12">
    <source>
        <dbReference type="Proteomes" id="UP000183471"/>
    </source>
</evidence>
<feature type="region of interest" description="Disordered" evidence="9">
    <location>
        <begin position="1"/>
        <end position="20"/>
    </location>
</feature>
<evidence type="ECO:0000256" key="5">
    <source>
        <dbReference type="ARBA" id="ARBA00022741"/>
    </source>
</evidence>
<comment type="catalytic activity">
    <reaction evidence="7 8">
        <text>cytidine(34) in tRNA(Ile2) + L-lysine + ATP = lysidine(34) in tRNA(Ile2) + AMP + diphosphate + H(+)</text>
        <dbReference type="Rhea" id="RHEA:43744"/>
        <dbReference type="Rhea" id="RHEA-COMP:10625"/>
        <dbReference type="Rhea" id="RHEA-COMP:10670"/>
        <dbReference type="ChEBI" id="CHEBI:15378"/>
        <dbReference type="ChEBI" id="CHEBI:30616"/>
        <dbReference type="ChEBI" id="CHEBI:32551"/>
        <dbReference type="ChEBI" id="CHEBI:33019"/>
        <dbReference type="ChEBI" id="CHEBI:82748"/>
        <dbReference type="ChEBI" id="CHEBI:83665"/>
        <dbReference type="ChEBI" id="CHEBI:456215"/>
        <dbReference type="EC" id="6.3.4.19"/>
    </reaction>
</comment>
<evidence type="ECO:0000256" key="8">
    <source>
        <dbReference type="HAMAP-Rule" id="MF_01161"/>
    </source>
</evidence>
<dbReference type="SUPFAM" id="SSF56037">
    <property type="entry name" value="PheT/TilS domain"/>
    <property type="match status" value="1"/>
</dbReference>
<dbReference type="Gene3D" id="3.40.50.620">
    <property type="entry name" value="HUPs"/>
    <property type="match status" value="1"/>
</dbReference>
<dbReference type="EC" id="6.3.4.19" evidence="8"/>
<dbReference type="InterPro" id="IPR015262">
    <property type="entry name" value="tRNA_Ile_lys_synt_subst-bd"/>
</dbReference>
<dbReference type="NCBIfam" id="TIGR02432">
    <property type="entry name" value="lysidine_TilS_N"/>
    <property type="match status" value="1"/>
</dbReference>
<dbReference type="Proteomes" id="UP000183471">
    <property type="component" value="Unassembled WGS sequence"/>
</dbReference>
<organism evidence="11 12">
    <name type="scientific">Nitrosospira multiformis</name>
    <dbReference type="NCBI Taxonomy" id="1231"/>
    <lineage>
        <taxon>Bacteria</taxon>
        <taxon>Pseudomonadati</taxon>
        <taxon>Pseudomonadota</taxon>
        <taxon>Betaproteobacteria</taxon>
        <taxon>Nitrosomonadales</taxon>
        <taxon>Nitrosomonadaceae</taxon>
        <taxon>Nitrosospira</taxon>
    </lineage>
</organism>
<evidence type="ECO:0000256" key="1">
    <source>
        <dbReference type="ARBA" id="ARBA00004496"/>
    </source>
</evidence>
<evidence type="ECO:0000256" key="4">
    <source>
        <dbReference type="ARBA" id="ARBA00022694"/>
    </source>
</evidence>
<comment type="subcellular location">
    <subcellularLocation>
        <location evidence="1 8">Cytoplasm</location>
    </subcellularLocation>
</comment>
<dbReference type="InterPro" id="IPR012094">
    <property type="entry name" value="tRNA_Ile_lys_synt"/>
</dbReference>
<dbReference type="SMART" id="SM00977">
    <property type="entry name" value="TilS_C"/>
    <property type="match status" value="1"/>
</dbReference>
<dbReference type="CDD" id="cd01992">
    <property type="entry name" value="TilS_N"/>
    <property type="match status" value="1"/>
</dbReference>
<comment type="function">
    <text evidence="8">Ligates lysine onto the cytidine present at position 34 of the AUA codon-specific tRNA(Ile) that contains the anticodon CAU, in an ATP-dependent manner. Cytidine is converted to lysidine, thus changing the amino acid specificity of the tRNA from methionine to isoleucine.</text>
</comment>
<evidence type="ECO:0000313" key="11">
    <source>
        <dbReference type="EMBL" id="SDQ62093.1"/>
    </source>
</evidence>
<dbReference type="PANTHER" id="PTHR43033:SF1">
    <property type="entry name" value="TRNA(ILE)-LYSIDINE SYNTHASE-RELATED"/>
    <property type="match status" value="1"/>
</dbReference>
<proteinExistence type="inferred from homology"/>
<dbReference type="InterPro" id="IPR012796">
    <property type="entry name" value="Lysidine-tRNA-synth_C"/>
</dbReference>